<dbReference type="AlphaFoldDB" id="X1HCP3"/>
<evidence type="ECO:0000259" key="3">
    <source>
        <dbReference type="Pfam" id="PF02911"/>
    </source>
</evidence>
<dbReference type="SUPFAM" id="SSF50486">
    <property type="entry name" value="FMT C-terminal domain-like"/>
    <property type="match status" value="1"/>
</dbReference>
<dbReference type="GO" id="GO:0006412">
    <property type="term" value="P:translation"/>
    <property type="evidence" value="ECO:0007669"/>
    <property type="project" value="UniProtKB-KW"/>
</dbReference>
<keyword evidence="1" id="KW-0808">Transferase</keyword>
<reference evidence="4" key="1">
    <citation type="journal article" date="2014" name="Front. Microbiol.">
        <title>High frequency of phylogenetically diverse reductive dehalogenase-homologous genes in deep subseafloor sedimentary metagenomes.</title>
        <authorList>
            <person name="Kawai M."/>
            <person name="Futagami T."/>
            <person name="Toyoda A."/>
            <person name="Takaki Y."/>
            <person name="Nishi S."/>
            <person name="Hori S."/>
            <person name="Arai W."/>
            <person name="Tsubouchi T."/>
            <person name="Morono Y."/>
            <person name="Uchiyama I."/>
            <person name="Ito T."/>
            <person name="Fujiyama A."/>
            <person name="Inagaki F."/>
            <person name="Takami H."/>
        </authorList>
    </citation>
    <scope>NUCLEOTIDE SEQUENCE</scope>
    <source>
        <strain evidence="4">Expedition CK06-06</strain>
    </source>
</reference>
<dbReference type="GO" id="GO:0016740">
    <property type="term" value="F:transferase activity"/>
    <property type="evidence" value="ECO:0007669"/>
    <property type="project" value="UniProtKB-KW"/>
</dbReference>
<feature type="non-terminal residue" evidence="4">
    <location>
        <position position="1"/>
    </location>
</feature>
<accession>X1HCP3</accession>
<evidence type="ECO:0000256" key="1">
    <source>
        <dbReference type="ARBA" id="ARBA00022679"/>
    </source>
</evidence>
<dbReference type="Pfam" id="PF02911">
    <property type="entry name" value="Formyl_trans_C"/>
    <property type="match status" value="1"/>
</dbReference>
<dbReference type="Gene3D" id="3.10.25.10">
    <property type="entry name" value="Formyl transferase, C-terminal domain"/>
    <property type="match status" value="1"/>
</dbReference>
<comment type="caution">
    <text evidence="4">The sequence shown here is derived from an EMBL/GenBank/DDBJ whole genome shotgun (WGS) entry which is preliminary data.</text>
</comment>
<dbReference type="InterPro" id="IPR044135">
    <property type="entry name" value="Met-tRNA-FMT_C"/>
</dbReference>
<name>X1HCP3_9ZZZZ</name>
<dbReference type="InterPro" id="IPR037022">
    <property type="entry name" value="Formyl_trans_C_sf"/>
</dbReference>
<gene>
    <name evidence="4" type="ORF">S03H2_35896</name>
</gene>
<keyword evidence="2" id="KW-0648">Protein biosynthesis</keyword>
<dbReference type="InterPro" id="IPR005793">
    <property type="entry name" value="Formyl_trans_C"/>
</dbReference>
<feature type="domain" description="Formyl transferase C-terminal" evidence="3">
    <location>
        <begin position="1"/>
        <end position="68"/>
    </location>
</feature>
<proteinExistence type="predicted"/>
<organism evidence="4">
    <name type="scientific">marine sediment metagenome</name>
    <dbReference type="NCBI Taxonomy" id="412755"/>
    <lineage>
        <taxon>unclassified sequences</taxon>
        <taxon>metagenomes</taxon>
        <taxon>ecological metagenomes</taxon>
    </lineage>
</organism>
<dbReference type="EMBL" id="BARU01021985">
    <property type="protein sequence ID" value="GAH51604.1"/>
    <property type="molecule type" value="Genomic_DNA"/>
</dbReference>
<dbReference type="InterPro" id="IPR011034">
    <property type="entry name" value="Formyl_transferase-like_C_sf"/>
</dbReference>
<protein>
    <recommendedName>
        <fullName evidence="3">Formyl transferase C-terminal domain-containing protein</fullName>
    </recommendedName>
</protein>
<evidence type="ECO:0000313" key="4">
    <source>
        <dbReference type="EMBL" id="GAH51604.1"/>
    </source>
</evidence>
<evidence type="ECO:0000256" key="2">
    <source>
        <dbReference type="ARBA" id="ARBA00022917"/>
    </source>
</evidence>
<sequence length="80" mass="8259">PGATTYFQGRQLKIFDSELLAGGIGGSPGAIVNTTNQGFVVAAINGAIIVKRVQVEGSAKVASPEFTEQVNLKVGDRLGE</sequence>
<dbReference type="CDD" id="cd08704">
    <property type="entry name" value="Met_tRNA_FMT_C"/>
    <property type="match status" value="1"/>
</dbReference>